<dbReference type="Proteomes" id="UP000228948">
    <property type="component" value="Chromosome"/>
</dbReference>
<protein>
    <submittedName>
        <fullName evidence="1">Uncharacterized protein</fullName>
    </submittedName>
</protein>
<dbReference type="AlphaFoldDB" id="A0A2K8KCS3"/>
<proteinExistence type="predicted"/>
<organism evidence="1 2">
    <name type="scientific">Roseinatronobacter bogoriensis subsp. barguzinensis</name>
    <dbReference type="NCBI Taxonomy" id="441209"/>
    <lineage>
        <taxon>Bacteria</taxon>
        <taxon>Pseudomonadati</taxon>
        <taxon>Pseudomonadota</taxon>
        <taxon>Alphaproteobacteria</taxon>
        <taxon>Rhodobacterales</taxon>
        <taxon>Paracoccaceae</taxon>
        <taxon>Roseinatronobacter</taxon>
    </lineage>
</organism>
<sequence>MRRGFIDHWPFGQRGAQNAQQGIRIVLRALFRCMEQECASLKDLHPRLGPTFAHQNSQHHQGRFLSVRRFVQAGGGFKGGLSHQTLQDYPTQIVWIWVERQIFLELFCRKSSLRPEAPPEG</sequence>
<dbReference type="EMBL" id="CP024899">
    <property type="protein sequence ID" value="ATX67224.1"/>
    <property type="molecule type" value="Genomic_DNA"/>
</dbReference>
<keyword evidence="2" id="KW-1185">Reference proteome</keyword>
<name>A0A2K8KCS3_9RHOB</name>
<evidence type="ECO:0000313" key="2">
    <source>
        <dbReference type="Proteomes" id="UP000228948"/>
    </source>
</evidence>
<dbReference type="KEGG" id="rbg:BG454_16570"/>
<reference evidence="1 2" key="1">
    <citation type="submission" date="2017-11" db="EMBL/GenBank/DDBJ databases">
        <title>Revised Sequence and Annotation of the Rhodobaca barguzinensis strain alga05 Genome.</title>
        <authorList>
            <person name="Kopejtka K."/>
            <person name="Tomasch J.M."/>
            <person name="Bunk B."/>
            <person name="Koblizek M."/>
        </authorList>
    </citation>
    <scope>NUCLEOTIDE SEQUENCE [LARGE SCALE GENOMIC DNA]</scope>
    <source>
        <strain evidence="2">alga05</strain>
    </source>
</reference>
<accession>A0A2K8KCS3</accession>
<evidence type="ECO:0000313" key="1">
    <source>
        <dbReference type="EMBL" id="ATX67224.1"/>
    </source>
</evidence>
<gene>
    <name evidence="1" type="ORF">BG454_16570</name>
</gene>